<feature type="compositionally biased region" description="Polar residues" evidence="1">
    <location>
        <begin position="196"/>
        <end position="206"/>
    </location>
</feature>
<evidence type="ECO:0000313" key="4">
    <source>
        <dbReference type="Proteomes" id="UP000193411"/>
    </source>
</evidence>
<accession>A0A1Y2HLJ9</accession>
<feature type="transmembrane region" description="Helical" evidence="2">
    <location>
        <begin position="30"/>
        <end position="50"/>
    </location>
</feature>
<reference evidence="3 4" key="1">
    <citation type="submission" date="2016-07" db="EMBL/GenBank/DDBJ databases">
        <title>Pervasive Adenine N6-methylation of Active Genes in Fungi.</title>
        <authorList>
            <consortium name="DOE Joint Genome Institute"/>
            <person name="Mondo S.J."/>
            <person name="Dannebaum R.O."/>
            <person name="Kuo R.C."/>
            <person name="Labutti K."/>
            <person name="Haridas S."/>
            <person name="Kuo A."/>
            <person name="Salamov A."/>
            <person name="Ahrendt S.R."/>
            <person name="Lipzen A."/>
            <person name="Sullivan W."/>
            <person name="Andreopoulos W.B."/>
            <person name="Clum A."/>
            <person name="Lindquist E."/>
            <person name="Daum C."/>
            <person name="Ramamoorthy G.K."/>
            <person name="Gryganskyi A."/>
            <person name="Culley D."/>
            <person name="Magnuson J.K."/>
            <person name="James T.Y."/>
            <person name="O'Malley M.A."/>
            <person name="Stajich J.E."/>
            <person name="Spatafora J.W."/>
            <person name="Visel A."/>
            <person name="Grigoriev I.V."/>
        </authorList>
    </citation>
    <scope>NUCLEOTIDE SEQUENCE [LARGE SCALE GENOMIC DNA]</scope>
    <source>
        <strain evidence="3 4">PL171</strain>
    </source>
</reference>
<name>A0A1Y2HLJ9_9FUNG</name>
<protein>
    <submittedName>
        <fullName evidence="3">Uncharacterized protein</fullName>
    </submittedName>
</protein>
<sequence>MRIGYATVTICRFWRLKLISPSHPTTALKYFRIMSACIAFATAISLYSAAAVRIVETVENEWGVVRYSDSNKRVNSYRNQDMVLGVVCFMMVHACNLLCDVLFAQTIFSSVRRTADKRVDLSHGERLKLIWPYVPPATVTSTYLFCSILGIIDPHIEHVLFFAISVGRLAPVIESWTFYAFAINHTRLMLKNLSKTGSHSHSQTGGRSAGVISAPSTAPRLPPALAFSVNASHSHSHSHAYSNHKQSHNSSFSNSVINNTSSLSSAPPGYEQAYQMSPVSPRSTGAMSPTSPMSATRMPTSPTQSHHGHGFQHEHPNLVHYSHDQHHYQHEQQQHGGGHGGHGATNPARPNIRRFS</sequence>
<comment type="caution">
    <text evidence="3">The sequence shown here is derived from an EMBL/GenBank/DDBJ whole genome shotgun (WGS) entry which is preliminary data.</text>
</comment>
<evidence type="ECO:0000256" key="2">
    <source>
        <dbReference type="SAM" id="Phobius"/>
    </source>
</evidence>
<proteinExistence type="predicted"/>
<feature type="region of interest" description="Disordered" evidence="1">
    <location>
        <begin position="235"/>
        <end position="356"/>
    </location>
</feature>
<evidence type="ECO:0000256" key="1">
    <source>
        <dbReference type="SAM" id="MobiDB-lite"/>
    </source>
</evidence>
<keyword evidence="2" id="KW-1133">Transmembrane helix</keyword>
<feature type="transmembrane region" description="Helical" evidence="2">
    <location>
        <begin position="82"/>
        <end position="108"/>
    </location>
</feature>
<feature type="region of interest" description="Disordered" evidence="1">
    <location>
        <begin position="196"/>
        <end position="215"/>
    </location>
</feature>
<keyword evidence="4" id="KW-1185">Reference proteome</keyword>
<dbReference type="AlphaFoldDB" id="A0A1Y2HLJ9"/>
<gene>
    <name evidence="3" type="ORF">BCR44DRAFT_1120125</name>
</gene>
<keyword evidence="2" id="KW-0812">Transmembrane</keyword>
<keyword evidence="2" id="KW-0472">Membrane</keyword>
<feature type="compositionally biased region" description="Polar residues" evidence="1">
    <location>
        <begin position="248"/>
        <end position="265"/>
    </location>
</feature>
<feature type="transmembrane region" description="Helical" evidence="2">
    <location>
        <begin position="129"/>
        <end position="152"/>
    </location>
</feature>
<dbReference type="Proteomes" id="UP000193411">
    <property type="component" value="Unassembled WGS sequence"/>
</dbReference>
<organism evidence="3 4">
    <name type="scientific">Catenaria anguillulae PL171</name>
    <dbReference type="NCBI Taxonomy" id="765915"/>
    <lineage>
        <taxon>Eukaryota</taxon>
        <taxon>Fungi</taxon>
        <taxon>Fungi incertae sedis</taxon>
        <taxon>Blastocladiomycota</taxon>
        <taxon>Blastocladiomycetes</taxon>
        <taxon>Blastocladiales</taxon>
        <taxon>Catenariaceae</taxon>
        <taxon>Catenaria</taxon>
    </lineage>
</organism>
<dbReference type="EMBL" id="MCFL01000022">
    <property type="protein sequence ID" value="ORZ35460.1"/>
    <property type="molecule type" value="Genomic_DNA"/>
</dbReference>
<feature type="transmembrane region" description="Helical" evidence="2">
    <location>
        <begin position="158"/>
        <end position="182"/>
    </location>
</feature>
<feature type="compositionally biased region" description="Polar residues" evidence="1">
    <location>
        <begin position="274"/>
        <end position="305"/>
    </location>
</feature>
<feature type="compositionally biased region" description="Basic and acidic residues" evidence="1">
    <location>
        <begin position="311"/>
        <end position="333"/>
    </location>
</feature>
<evidence type="ECO:0000313" key="3">
    <source>
        <dbReference type="EMBL" id="ORZ35460.1"/>
    </source>
</evidence>